<gene>
    <name evidence="3" type="ORF">CR159_06290</name>
</gene>
<dbReference type="OrthoDB" id="5298498at2"/>
<dbReference type="PANTHER" id="PTHR31527">
    <property type="entry name" value="RE64534P"/>
    <property type="match status" value="1"/>
</dbReference>
<evidence type="ECO:0000313" key="4">
    <source>
        <dbReference type="Proteomes" id="UP000234190"/>
    </source>
</evidence>
<evidence type="ECO:0000256" key="1">
    <source>
        <dbReference type="SAM" id="MobiDB-lite"/>
    </source>
</evidence>
<dbReference type="GO" id="GO:0032259">
    <property type="term" value="P:methylation"/>
    <property type="evidence" value="ECO:0007669"/>
    <property type="project" value="UniProtKB-KW"/>
</dbReference>
<feature type="domain" description="DUF1989" evidence="2">
    <location>
        <begin position="40"/>
        <end position="204"/>
    </location>
</feature>
<dbReference type="RefSeq" id="WP_102073160.1">
    <property type="nucleotide sequence ID" value="NZ_PDNW01000004.1"/>
</dbReference>
<dbReference type="AlphaFoldDB" id="A0A2N4U6H0"/>
<name>A0A2N4U6H0_9BURK</name>
<comment type="caution">
    <text evidence="3">The sequence shown here is derived from an EMBL/GenBank/DDBJ whole genome shotgun (WGS) entry which is preliminary data.</text>
</comment>
<evidence type="ECO:0000313" key="3">
    <source>
        <dbReference type="EMBL" id="PLC50616.1"/>
    </source>
</evidence>
<dbReference type="Proteomes" id="UP000234190">
    <property type="component" value="Unassembled WGS sequence"/>
</dbReference>
<organism evidence="3 4">
    <name type="scientific">Pollutimonas subterranea</name>
    <dbReference type="NCBI Taxonomy" id="2045210"/>
    <lineage>
        <taxon>Bacteria</taxon>
        <taxon>Pseudomonadati</taxon>
        <taxon>Pseudomonadota</taxon>
        <taxon>Betaproteobacteria</taxon>
        <taxon>Burkholderiales</taxon>
        <taxon>Alcaligenaceae</taxon>
        <taxon>Pollutimonas</taxon>
    </lineage>
</organism>
<sequence>MTTETLAPAIVDNSEPAGVNNTLRAPISTDGTPELGKTYEVPARMGRAVRVAAGQTIRITNTHGTQVCDMWAFNVNSMNEFLSMEHFRAWVDRVNPQPGDAMVTNHRRPILTFKTDTSPGVHDTLIAPCDIHRYRTLGVEEYHDSCADNLRLALKAIGLRTREVPGSLNLWMNIPFDAQGGIQWQTTVSQPGDYVEFVAVMDCVVVMSSCPQDIIVINSNKPMPVHFTVF</sequence>
<dbReference type="Pfam" id="PF09347">
    <property type="entry name" value="DUF1989"/>
    <property type="match status" value="1"/>
</dbReference>
<protein>
    <submittedName>
        <fullName evidence="3">Aminomethyltransferase</fullName>
    </submittedName>
</protein>
<evidence type="ECO:0000259" key="2">
    <source>
        <dbReference type="Pfam" id="PF09347"/>
    </source>
</evidence>
<keyword evidence="3" id="KW-0808">Transferase</keyword>
<dbReference type="GO" id="GO:0008168">
    <property type="term" value="F:methyltransferase activity"/>
    <property type="evidence" value="ECO:0007669"/>
    <property type="project" value="UniProtKB-KW"/>
</dbReference>
<reference evidence="3 4" key="1">
    <citation type="submission" date="2017-10" db="EMBL/GenBank/DDBJ databases">
        <title>Two draft genome sequences of Pusillimonas sp. strains isolated from a nitrate- and radionuclide-contaminated groundwater in Russia.</title>
        <authorList>
            <person name="Grouzdev D.S."/>
            <person name="Tourova T.P."/>
            <person name="Goeva M.A."/>
            <person name="Babich T.L."/>
            <person name="Sokolova D.S."/>
            <person name="Abdullin R."/>
            <person name="Poltaraus A.B."/>
            <person name="Toshchakov S.V."/>
            <person name="Nazina T.N."/>
        </authorList>
    </citation>
    <scope>NUCLEOTIDE SEQUENCE [LARGE SCALE GENOMIC DNA]</scope>
    <source>
        <strain evidence="3 4">JR1/69-3-13</strain>
    </source>
</reference>
<accession>A0A2N4U6H0</accession>
<keyword evidence="4" id="KW-1185">Reference proteome</keyword>
<dbReference type="EMBL" id="PDNW01000004">
    <property type="protein sequence ID" value="PLC50616.1"/>
    <property type="molecule type" value="Genomic_DNA"/>
</dbReference>
<dbReference type="PANTHER" id="PTHR31527:SF0">
    <property type="entry name" value="RE64534P"/>
    <property type="match status" value="1"/>
</dbReference>
<dbReference type="InterPro" id="IPR018959">
    <property type="entry name" value="DUF1989"/>
</dbReference>
<proteinExistence type="predicted"/>
<feature type="region of interest" description="Disordered" evidence="1">
    <location>
        <begin position="13"/>
        <end position="35"/>
    </location>
</feature>
<keyword evidence="3" id="KW-0489">Methyltransferase</keyword>